<dbReference type="GO" id="GO:0042026">
    <property type="term" value="P:protein refolding"/>
    <property type="evidence" value="ECO:0007669"/>
    <property type="project" value="TreeGrafter"/>
</dbReference>
<dbReference type="Gene3D" id="1.10.287.110">
    <property type="entry name" value="DnaJ domain"/>
    <property type="match status" value="1"/>
</dbReference>
<evidence type="ECO:0000256" key="4">
    <source>
        <dbReference type="SAM" id="MobiDB-lite"/>
    </source>
</evidence>
<dbReference type="Proteomes" id="UP000228593">
    <property type="component" value="Unassembled WGS sequence"/>
</dbReference>
<dbReference type="AlphaFoldDB" id="A0A2G8T5D4"/>
<keyword evidence="2" id="KW-0238">DNA-binding</keyword>
<gene>
    <name evidence="6" type="ORF">CR103_03205</name>
</gene>
<dbReference type="SUPFAM" id="SSF49493">
    <property type="entry name" value="HSP40/DnaJ peptide-binding domain"/>
    <property type="match status" value="2"/>
</dbReference>
<protein>
    <submittedName>
        <fullName evidence="6">Cytochrome C biogenesis protein</fullName>
    </submittedName>
</protein>
<evidence type="ECO:0000256" key="3">
    <source>
        <dbReference type="ARBA" id="ARBA00023186"/>
    </source>
</evidence>
<dbReference type="PANTHER" id="PTHR43096">
    <property type="entry name" value="DNAJ HOMOLOG 1, MITOCHONDRIAL-RELATED"/>
    <property type="match status" value="1"/>
</dbReference>
<keyword evidence="7" id="KW-1185">Reference proteome</keyword>
<dbReference type="GO" id="GO:0005737">
    <property type="term" value="C:cytoplasm"/>
    <property type="evidence" value="ECO:0007669"/>
    <property type="project" value="TreeGrafter"/>
</dbReference>
<organism evidence="6 7">
    <name type="scientific">Massilia psychrophila</name>
    <dbReference type="NCBI Taxonomy" id="1603353"/>
    <lineage>
        <taxon>Bacteria</taxon>
        <taxon>Pseudomonadati</taxon>
        <taxon>Pseudomonadota</taxon>
        <taxon>Betaproteobacteria</taxon>
        <taxon>Burkholderiales</taxon>
        <taxon>Oxalobacteraceae</taxon>
        <taxon>Telluria group</taxon>
        <taxon>Massilia</taxon>
    </lineage>
</organism>
<dbReference type="RefSeq" id="WP_099914715.1">
    <property type="nucleotide sequence ID" value="NZ_BMHS01000004.1"/>
</dbReference>
<dbReference type="GO" id="GO:0051082">
    <property type="term" value="F:unfolded protein binding"/>
    <property type="evidence" value="ECO:0007669"/>
    <property type="project" value="InterPro"/>
</dbReference>
<evidence type="ECO:0000313" key="7">
    <source>
        <dbReference type="Proteomes" id="UP000228593"/>
    </source>
</evidence>
<dbReference type="InterPro" id="IPR001623">
    <property type="entry name" value="DnaJ_domain"/>
</dbReference>
<dbReference type="GO" id="GO:0003677">
    <property type="term" value="F:DNA binding"/>
    <property type="evidence" value="ECO:0007669"/>
    <property type="project" value="UniProtKB-KW"/>
</dbReference>
<proteinExistence type="predicted"/>
<evidence type="ECO:0000259" key="5">
    <source>
        <dbReference type="PROSITE" id="PS50076"/>
    </source>
</evidence>
<sequence length="309" mass="33094">MEYKDYYQSLGVEKAASADDIKKAYRKLVRKYHPDVSKHKDSDSKTKEINEAYGVLGDAEKRTAYDELGSGGRAGQRFQPPPDWASSFGGGANGADSDFFSDLFANVGQRSRGRGPGAGYQARGEDIHAAITVDLVDLYHGATRTVTMRVPQRDASGRAVTTDKSIEVKIPKGVLPGQQLRLSGQGHPGIGGGGSGDLFLEIGLKSDQRYRVDGSHVYETVPVTPWEAALGAGIAVPTPSGDVEVTVPAGSQTGRKLRLKGRGIPARLPGDLYLVLEVVLPPADNEKARALYETMARELAFNPRARTGA</sequence>
<evidence type="ECO:0000313" key="6">
    <source>
        <dbReference type="EMBL" id="PIL41270.1"/>
    </source>
</evidence>
<dbReference type="InterPro" id="IPR036869">
    <property type="entry name" value="J_dom_sf"/>
</dbReference>
<keyword evidence="1" id="KW-0963">Cytoplasm</keyword>
<dbReference type="EMBL" id="PDOB01000003">
    <property type="protein sequence ID" value="PIL41270.1"/>
    <property type="molecule type" value="Genomic_DNA"/>
</dbReference>
<dbReference type="InterPro" id="IPR002939">
    <property type="entry name" value="DnaJ_C"/>
</dbReference>
<evidence type="ECO:0000256" key="1">
    <source>
        <dbReference type="ARBA" id="ARBA00022490"/>
    </source>
</evidence>
<feature type="domain" description="J" evidence="5">
    <location>
        <begin position="5"/>
        <end position="69"/>
    </location>
</feature>
<dbReference type="PANTHER" id="PTHR43096:SF52">
    <property type="entry name" value="DNAJ HOMOLOG 1, MITOCHONDRIAL-RELATED"/>
    <property type="match status" value="1"/>
</dbReference>
<accession>A0A2G8T5D4</accession>
<dbReference type="SUPFAM" id="SSF46565">
    <property type="entry name" value="Chaperone J-domain"/>
    <property type="match status" value="1"/>
</dbReference>
<name>A0A2G8T5D4_9BURK</name>
<comment type="caution">
    <text evidence="6">The sequence shown here is derived from an EMBL/GenBank/DDBJ whole genome shotgun (WGS) entry which is preliminary data.</text>
</comment>
<dbReference type="PROSITE" id="PS50076">
    <property type="entry name" value="DNAJ_2"/>
    <property type="match status" value="1"/>
</dbReference>
<feature type="region of interest" description="Disordered" evidence="4">
    <location>
        <begin position="70"/>
        <end position="91"/>
    </location>
</feature>
<dbReference type="OrthoDB" id="9779889at2"/>
<dbReference type="InterPro" id="IPR008971">
    <property type="entry name" value="HSP40/DnaJ_pept-bd"/>
</dbReference>
<dbReference type="FunFam" id="2.60.260.20:FF:000008">
    <property type="entry name" value="Curved DNA-binding protein"/>
    <property type="match status" value="1"/>
</dbReference>
<evidence type="ECO:0000256" key="2">
    <source>
        <dbReference type="ARBA" id="ARBA00023125"/>
    </source>
</evidence>
<dbReference type="SMART" id="SM00271">
    <property type="entry name" value="DnaJ"/>
    <property type="match status" value="1"/>
</dbReference>
<reference evidence="6 7" key="1">
    <citation type="submission" date="2017-10" db="EMBL/GenBank/DDBJ databases">
        <title>Massilia psychrophilum sp. nov., a novel purple-pigmented bacterium isolated from Tianshan glacier, Xinjiang Municipality, China.</title>
        <authorList>
            <person name="Wang H."/>
        </authorList>
    </citation>
    <scope>NUCLEOTIDE SEQUENCE [LARGE SCALE GENOMIC DNA]</scope>
    <source>
        <strain evidence="6 7">JCM 30813</strain>
    </source>
</reference>
<dbReference type="PRINTS" id="PR00625">
    <property type="entry name" value="JDOMAIN"/>
</dbReference>
<dbReference type="CDD" id="cd10747">
    <property type="entry name" value="DnaJ_C"/>
    <property type="match status" value="1"/>
</dbReference>
<dbReference type="Pfam" id="PF00226">
    <property type="entry name" value="DnaJ"/>
    <property type="match status" value="1"/>
</dbReference>
<dbReference type="CDD" id="cd06257">
    <property type="entry name" value="DnaJ"/>
    <property type="match status" value="1"/>
</dbReference>
<keyword evidence="3" id="KW-0143">Chaperone</keyword>
<dbReference type="Pfam" id="PF01556">
    <property type="entry name" value="DnaJ_C"/>
    <property type="match status" value="1"/>
</dbReference>
<dbReference type="Gene3D" id="2.60.260.20">
    <property type="entry name" value="Urease metallochaperone UreE, N-terminal domain"/>
    <property type="match status" value="2"/>
</dbReference>